<dbReference type="Pfam" id="PF14302">
    <property type="entry name" value="DUF4377"/>
    <property type="match status" value="1"/>
</dbReference>
<dbReference type="EMBL" id="VZCW01000402">
    <property type="protein sequence ID" value="MQN14316.1"/>
    <property type="molecule type" value="Genomic_DNA"/>
</dbReference>
<protein>
    <submittedName>
        <fullName evidence="3">DUF4377 domain-containing protein</fullName>
    </submittedName>
</protein>
<dbReference type="RefSeq" id="WP_153096305.1">
    <property type="nucleotide sequence ID" value="NZ_VZCW01000402.1"/>
</dbReference>
<dbReference type="AlphaFoldDB" id="A0AA90VDJ4"/>
<evidence type="ECO:0000313" key="4">
    <source>
        <dbReference type="Proteomes" id="UP000405805"/>
    </source>
</evidence>
<name>A0AA90VDJ4_9BACT</name>
<accession>A0AA90VDJ4</accession>
<reference evidence="3" key="2">
    <citation type="submission" date="2022-12" db="EMBL/GenBank/DDBJ databases">
        <title>Distinct polysaccharide growth profiles of human intestinal Prevotella copri isolates.</title>
        <authorList>
            <person name="Fehlner-Peach H."/>
            <person name="Magnabosco C."/>
            <person name="Raghavan V."/>
            <person name="Scher J.U."/>
            <person name="Tett A."/>
            <person name="Cox L.M."/>
            <person name="Gottsegen C."/>
            <person name="Watters A."/>
            <person name="Wiltshire- Gordon J.D."/>
            <person name="Segata N."/>
            <person name="Bonneau R."/>
            <person name="Littman D.R."/>
        </authorList>
    </citation>
    <scope>NUCLEOTIDE SEQUENCE</scope>
    <source>
        <strain evidence="3">IA624</strain>
        <strain evidence="5">iAQ1179</strain>
    </source>
</reference>
<comment type="caution">
    <text evidence="3">The sequence shown here is derived from an EMBL/GenBank/DDBJ whole genome shotgun (WGS) entry which is preliminary data.</text>
</comment>
<organism evidence="3 4">
    <name type="scientific">Segatella copri</name>
    <dbReference type="NCBI Taxonomy" id="165179"/>
    <lineage>
        <taxon>Bacteria</taxon>
        <taxon>Pseudomonadati</taxon>
        <taxon>Bacteroidota</taxon>
        <taxon>Bacteroidia</taxon>
        <taxon>Bacteroidales</taxon>
        <taxon>Prevotellaceae</taxon>
        <taxon>Segatella</taxon>
    </lineage>
</organism>
<dbReference type="InterPro" id="IPR025485">
    <property type="entry name" value="DUF4377"/>
</dbReference>
<gene>
    <name evidence="3" type="ORF">F7D57_02795</name>
    <name evidence="2" type="ORF">F7D95_16305</name>
</gene>
<sequence length="29" mass="3213">MIYANPPADGSSYDYTLIKVVSKMAKGYE</sequence>
<proteinExistence type="predicted"/>
<evidence type="ECO:0000313" key="5">
    <source>
        <dbReference type="Proteomes" id="UP000442105"/>
    </source>
</evidence>
<dbReference type="EMBL" id="VZBP01000043">
    <property type="protein sequence ID" value="MQO08669.1"/>
    <property type="molecule type" value="Genomic_DNA"/>
</dbReference>
<dbReference type="Proteomes" id="UP000405805">
    <property type="component" value="Unassembled WGS sequence"/>
</dbReference>
<feature type="domain" description="DUF4377" evidence="1">
    <location>
        <begin position="3"/>
        <end position="23"/>
    </location>
</feature>
<evidence type="ECO:0000313" key="2">
    <source>
        <dbReference type="EMBL" id="MQN14316.1"/>
    </source>
</evidence>
<evidence type="ECO:0000259" key="1">
    <source>
        <dbReference type="Pfam" id="PF14302"/>
    </source>
</evidence>
<evidence type="ECO:0000313" key="3">
    <source>
        <dbReference type="EMBL" id="MQO08669.1"/>
    </source>
</evidence>
<dbReference type="Proteomes" id="UP000442105">
    <property type="component" value="Unassembled WGS sequence"/>
</dbReference>
<reference evidence="4" key="1">
    <citation type="submission" date="2019-09" db="EMBL/GenBank/DDBJ databases">
        <title>Distinct polysaccharide growth profiles of human intestinal Prevotella copri isolates.</title>
        <authorList>
            <person name="Fehlner-Peach H."/>
            <person name="Magnabosco C."/>
            <person name="Raghavan V."/>
            <person name="Scher J.U."/>
            <person name="Tett A."/>
            <person name="Cox L.M."/>
            <person name="Gottsegen C."/>
            <person name="Watters A."/>
            <person name="Wiltshire- Gordon J.D."/>
            <person name="Segata N."/>
            <person name="Bonneau R."/>
            <person name="Littman D.R."/>
        </authorList>
    </citation>
    <scope>NUCLEOTIDE SEQUENCE [LARGE SCALE GENOMIC DNA]</scope>
    <source>
        <strain evidence="4">iA624</strain>
        <strain evidence="2">IAQ1179</strain>
    </source>
</reference>